<evidence type="ECO:0000313" key="1">
    <source>
        <dbReference type="EMBL" id="SMY23970.1"/>
    </source>
</evidence>
<dbReference type="EMBL" id="LT882679">
    <property type="protein sequence ID" value="SMY23970.1"/>
    <property type="molecule type" value="Genomic_DNA"/>
</dbReference>
<proteinExistence type="predicted"/>
<organism evidence="1 2">
    <name type="scientific">Zymoseptoria tritici ST99CH_1A5</name>
    <dbReference type="NCBI Taxonomy" id="1276529"/>
    <lineage>
        <taxon>Eukaryota</taxon>
        <taxon>Fungi</taxon>
        <taxon>Dikarya</taxon>
        <taxon>Ascomycota</taxon>
        <taxon>Pezizomycotina</taxon>
        <taxon>Dothideomycetes</taxon>
        <taxon>Dothideomycetidae</taxon>
        <taxon>Mycosphaerellales</taxon>
        <taxon>Mycosphaerellaceae</taxon>
        <taxon>Zymoseptoria</taxon>
    </lineage>
</organism>
<reference evidence="1 2" key="1">
    <citation type="submission" date="2016-10" db="EMBL/GenBank/DDBJ databases">
        <authorList>
            <person name="Varghese N."/>
        </authorList>
    </citation>
    <scope>NUCLEOTIDE SEQUENCE [LARGE SCALE GENOMIC DNA]</scope>
</reference>
<sequence>MNSSCDVTALAMAIPTSAVLNCGGFCDCLHTAGSHCCVDTTYGAEGNGGFATKSGDDCAARRGAPSARPTTIMERNIVAAAAGPLSGQLRCEWTHGDGGREAETKVKPVGRVWPQIE</sequence>
<name>A0A1Y6LKN5_ZYMTR</name>
<dbReference type="Proteomes" id="UP000215453">
    <property type="component" value="Chromosome 4"/>
</dbReference>
<accession>A0A1Y6LKN5</accession>
<evidence type="ECO:0000313" key="2">
    <source>
        <dbReference type="Proteomes" id="UP000215453"/>
    </source>
</evidence>
<dbReference type="AlphaFoldDB" id="A0A1Y6LKN5"/>
<gene>
    <name evidence="1" type="ORF">ZT1A5_G5411</name>
</gene>
<protein>
    <submittedName>
        <fullName evidence="1">Uncharacterized protein</fullName>
    </submittedName>
</protein>